<keyword evidence="2" id="KW-0472">Membrane</keyword>
<dbReference type="InterPro" id="IPR003660">
    <property type="entry name" value="HAMP_dom"/>
</dbReference>
<protein>
    <recommendedName>
        <fullName evidence="3">HAMP domain-containing protein</fullName>
    </recommendedName>
</protein>
<dbReference type="OrthoDB" id="270597at2"/>
<dbReference type="KEGG" id="rul:UC8_36430"/>
<accession>A0A5B9QR82</accession>
<feature type="coiled-coil region" evidence="1">
    <location>
        <begin position="117"/>
        <end position="151"/>
    </location>
</feature>
<sequence>MAKRKRVLIDSAVQWAIGRRVIMHWMVFLTGLLSLNAFLHTIGSISEQTLWQAVVDGLRAQVPILGVMLVLLPVFVYDTIKLSNRFAGPMYRLRTSITALGRGKTTRPIAFRDGDFWQDAAEEFNQLRERVQFLEQRNQELSRTVQRAAETETANV</sequence>
<dbReference type="EMBL" id="CP042914">
    <property type="protein sequence ID" value="QEG41617.1"/>
    <property type="molecule type" value="Genomic_DNA"/>
</dbReference>
<keyword evidence="1" id="KW-0175">Coiled coil</keyword>
<dbReference type="AlphaFoldDB" id="A0A5B9QR82"/>
<feature type="transmembrane region" description="Helical" evidence="2">
    <location>
        <begin position="21"/>
        <end position="42"/>
    </location>
</feature>
<feature type="domain" description="HAMP" evidence="3">
    <location>
        <begin position="84"/>
        <end position="136"/>
    </location>
</feature>
<proteinExistence type="predicted"/>
<keyword evidence="5" id="KW-1185">Reference proteome</keyword>
<evidence type="ECO:0000313" key="4">
    <source>
        <dbReference type="EMBL" id="QEG41617.1"/>
    </source>
</evidence>
<dbReference type="GO" id="GO:0016020">
    <property type="term" value="C:membrane"/>
    <property type="evidence" value="ECO:0007669"/>
    <property type="project" value="InterPro"/>
</dbReference>
<keyword evidence="2" id="KW-1133">Transmembrane helix</keyword>
<reference evidence="4 5" key="1">
    <citation type="submission" date="2019-08" db="EMBL/GenBank/DDBJ databases">
        <title>Deep-cultivation of Planctomycetes and their phenomic and genomic characterization uncovers novel biology.</title>
        <authorList>
            <person name="Wiegand S."/>
            <person name="Jogler M."/>
            <person name="Boedeker C."/>
            <person name="Pinto D."/>
            <person name="Vollmers J."/>
            <person name="Rivas-Marin E."/>
            <person name="Kohn T."/>
            <person name="Peeters S.H."/>
            <person name="Heuer A."/>
            <person name="Rast P."/>
            <person name="Oberbeckmann S."/>
            <person name="Bunk B."/>
            <person name="Jeske O."/>
            <person name="Meyerdierks A."/>
            <person name="Storesund J.E."/>
            <person name="Kallscheuer N."/>
            <person name="Luecker S."/>
            <person name="Lage O.M."/>
            <person name="Pohl T."/>
            <person name="Merkel B.J."/>
            <person name="Hornburger P."/>
            <person name="Mueller R.-W."/>
            <person name="Bruemmer F."/>
            <person name="Labrenz M."/>
            <person name="Spormann A.M."/>
            <person name="Op den Camp H."/>
            <person name="Overmann J."/>
            <person name="Amann R."/>
            <person name="Jetten M.S.M."/>
            <person name="Mascher T."/>
            <person name="Medema M.H."/>
            <person name="Devos D.P."/>
            <person name="Kaster A.-K."/>
            <person name="Ovreas L."/>
            <person name="Rohde M."/>
            <person name="Galperin M.Y."/>
            <person name="Jogler C."/>
        </authorList>
    </citation>
    <scope>NUCLEOTIDE SEQUENCE [LARGE SCALE GENOMIC DNA]</scope>
    <source>
        <strain evidence="4 5">UC8</strain>
    </source>
</reference>
<keyword evidence="2" id="KW-0812">Transmembrane</keyword>
<dbReference type="RefSeq" id="WP_068137069.1">
    <property type="nucleotide sequence ID" value="NZ_CP042914.1"/>
</dbReference>
<organism evidence="4 5">
    <name type="scientific">Roseimaritima ulvae</name>
    <dbReference type="NCBI Taxonomy" id="980254"/>
    <lineage>
        <taxon>Bacteria</taxon>
        <taxon>Pseudomonadati</taxon>
        <taxon>Planctomycetota</taxon>
        <taxon>Planctomycetia</taxon>
        <taxon>Pirellulales</taxon>
        <taxon>Pirellulaceae</taxon>
        <taxon>Roseimaritima</taxon>
    </lineage>
</organism>
<dbReference type="PROSITE" id="PS50885">
    <property type="entry name" value="HAMP"/>
    <property type="match status" value="1"/>
</dbReference>
<evidence type="ECO:0000313" key="5">
    <source>
        <dbReference type="Proteomes" id="UP000325286"/>
    </source>
</evidence>
<evidence type="ECO:0000256" key="2">
    <source>
        <dbReference type="SAM" id="Phobius"/>
    </source>
</evidence>
<gene>
    <name evidence="4" type="ORF">UC8_36430</name>
</gene>
<feature type="transmembrane region" description="Helical" evidence="2">
    <location>
        <begin position="62"/>
        <end position="80"/>
    </location>
</feature>
<evidence type="ECO:0000256" key="1">
    <source>
        <dbReference type="SAM" id="Coils"/>
    </source>
</evidence>
<evidence type="ECO:0000259" key="3">
    <source>
        <dbReference type="PROSITE" id="PS50885"/>
    </source>
</evidence>
<dbReference type="Proteomes" id="UP000325286">
    <property type="component" value="Chromosome"/>
</dbReference>
<name>A0A5B9QR82_9BACT</name>
<dbReference type="GO" id="GO:0007165">
    <property type="term" value="P:signal transduction"/>
    <property type="evidence" value="ECO:0007669"/>
    <property type="project" value="InterPro"/>
</dbReference>